<dbReference type="EMBL" id="JAWXXX010000001">
    <property type="protein sequence ID" value="MDX5892943.1"/>
    <property type="molecule type" value="Genomic_DNA"/>
</dbReference>
<dbReference type="STRING" id="42256.RradSPS_0248"/>
<dbReference type="EMBL" id="CP007514">
    <property type="protein sequence ID" value="AHY45531.1"/>
    <property type="molecule type" value="Genomic_DNA"/>
</dbReference>
<feature type="compositionally biased region" description="Basic and acidic residues" evidence="1">
    <location>
        <begin position="50"/>
        <end position="78"/>
    </location>
</feature>
<evidence type="ECO:0000313" key="5">
    <source>
        <dbReference type="Proteomes" id="UP000025229"/>
    </source>
</evidence>
<name>A0A023X018_RUBRA</name>
<feature type="domain" description="PepSY" evidence="2">
    <location>
        <begin position="198"/>
        <end position="255"/>
    </location>
</feature>
<feature type="compositionally biased region" description="Low complexity" evidence="1">
    <location>
        <begin position="94"/>
        <end position="106"/>
    </location>
</feature>
<protein>
    <submittedName>
        <fullName evidence="4">PepSY domain-containing protein</fullName>
    </submittedName>
    <submittedName>
        <fullName evidence="3">Peptidase propeptide and YPEB domain</fullName>
    </submittedName>
</protein>
<dbReference type="Gene3D" id="3.10.450.40">
    <property type="match status" value="2"/>
</dbReference>
<dbReference type="KEGG" id="rrd:RradSPS_0248"/>
<gene>
    <name evidence="3" type="ORF">RradSPS_0248</name>
    <name evidence="4" type="ORF">SIL72_02760</name>
</gene>
<feature type="region of interest" description="Disordered" evidence="1">
    <location>
        <begin position="33"/>
        <end position="106"/>
    </location>
</feature>
<dbReference type="OrthoDB" id="6975080at2"/>
<reference evidence="4" key="2">
    <citation type="submission" date="2023-11" db="EMBL/GenBank/DDBJ databases">
        <title>MicrobeMod: A computational toolkit for identifying prokaryotic methylation and restriction-modification with nanopore sequencing.</title>
        <authorList>
            <person name="Crits-Christoph A."/>
            <person name="Kang S.C."/>
            <person name="Lee H."/>
            <person name="Ostrov N."/>
        </authorList>
    </citation>
    <scope>NUCLEOTIDE SEQUENCE</scope>
    <source>
        <strain evidence="4">ATCC 51242</strain>
    </source>
</reference>
<dbReference type="Pfam" id="PF03413">
    <property type="entry name" value="PepSY"/>
    <property type="match status" value="2"/>
</dbReference>
<evidence type="ECO:0000313" key="4">
    <source>
        <dbReference type="EMBL" id="MDX5892943.1"/>
    </source>
</evidence>
<dbReference type="Proteomes" id="UP001281130">
    <property type="component" value="Unassembled WGS sequence"/>
</dbReference>
<evidence type="ECO:0000313" key="3">
    <source>
        <dbReference type="EMBL" id="AHY45531.1"/>
    </source>
</evidence>
<evidence type="ECO:0000256" key="1">
    <source>
        <dbReference type="SAM" id="MobiDB-lite"/>
    </source>
</evidence>
<evidence type="ECO:0000259" key="2">
    <source>
        <dbReference type="Pfam" id="PF03413"/>
    </source>
</evidence>
<accession>A0A023X018</accession>
<dbReference type="RefSeq" id="WP_038680140.1">
    <property type="nucleotide sequence ID" value="NZ_CP007514.1"/>
</dbReference>
<sequence>MQRRKFLLWVTAIGVAILNVAGLVAIASGSASLGRLSTASPGSEPEIQIEDPRYDELRGESLDGSHSGIREAPEKLPENDPLPSAGSTFSGVESGPAPVAAPAGAVSPATPRLRTLLDRASLDLEEAGNVALDQSGGRLVEAALESSDGDPVYEIEALGEDGNLKGFRVDGRTGSILSREIKSNGDSDEALYLLRSVKIDQEQLERAVSGVAPGELTRVALKSHDGAPVFEVETLAKEDKLYKVRVDARSGAVISYGVLRNAPRQTAKAPAKTG</sequence>
<dbReference type="Proteomes" id="UP000025229">
    <property type="component" value="Chromosome"/>
</dbReference>
<feature type="domain" description="PepSY" evidence="2">
    <location>
        <begin position="122"/>
        <end position="180"/>
    </location>
</feature>
<dbReference type="InterPro" id="IPR025711">
    <property type="entry name" value="PepSY"/>
</dbReference>
<dbReference type="HOGENOM" id="CLU_1015204_0_0_11"/>
<organism evidence="3 5">
    <name type="scientific">Rubrobacter radiotolerans</name>
    <name type="common">Arthrobacter radiotolerans</name>
    <dbReference type="NCBI Taxonomy" id="42256"/>
    <lineage>
        <taxon>Bacteria</taxon>
        <taxon>Bacillati</taxon>
        <taxon>Actinomycetota</taxon>
        <taxon>Rubrobacteria</taxon>
        <taxon>Rubrobacterales</taxon>
        <taxon>Rubrobacteraceae</taxon>
        <taxon>Rubrobacter</taxon>
    </lineage>
</organism>
<reference evidence="3 5" key="1">
    <citation type="submission" date="2014-03" db="EMBL/GenBank/DDBJ databases">
        <title>Complete genome sequence of the Radio-Resistant Rubrobacter radiotolerans RSPS-4.</title>
        <authorList>
            <person name="Egas C.C."/>
            <person name="Barroso C.C."/>
            <person name="Froufe H.J.C."/>
            <person name="Pacheco J.J."/>
            <person name="Albuquerque L.L."/>
            <person name="da Costa M.M.S."/>
        </authorList>
    </citation>
    <scope>NUCLEOTIDE SEQUENCE [LARGE SCALE GENOMIC DNA]</scope>
    <source>
        <strain evidence="3 5">RSPS-4</strain>
    </source>
</reference>
<keyword evidence="5" id="KW-1185">Reference proteome</keyword>
<dbReference type="AlphaFoldDB" id="A0A023X018"/>
<proteinExistence type="predicted"/>